<protein>
    <submittedName>
        <fullName evidence="1">Uncharacterized protein</fullName>
    </submittedName>
</protein>
<sequence length="179" mass="18800">MPVKVIATKISPACSSIPWKARSSVLIVLGHGGHELVPLLPEPLPHGEEADVPVLPPVRHAVVLEEGQLLDLLQHVLVQPRGVRFAGAVVGDVDVHRVGGLAQVGGGVADEPHEEAVVELDATEGAGPQVPELLHVGDKAGDLGHWDADRRLMVEQPADSRIPCAYGEKAVILAEQTGS</sequence>
<dbReference type="EMBL" id="CACRZD030000010">
    <property type="protein sequence ID" value="CAA6667372.1"/>
    <property type="molecule type" value="Genomic_DNA"/>
</dbReference>
<keyword evidence="2" id="KW-1185">Reference proteome</keyword>
<gene>
    <name evidence="1" type="ORF">SI7747_10013765</name>
</gene>
<name>A0A7I8JDB4_SPIIN</name>
<accession>A0A7I8JDB4</accession>
<dbReference type="EMBL" id="LR743597">
    <property type="protein sequence ID" value="CAA2628117.1"/>
    <property type="molecule type" value="Genomic_DNA"/>
</dbReference>
<evidence type="ECO:0000313" key="1">
    <source>
        <dbReference type="EMBL" id="CAA2628117.1"/>
    </source>
</evidence>
<reference evidence="1 2" key="1">
    <citation type="submission" date="2019-12" db="EMBL/GenBank/DDBJ databases">
        <authorList>
            <person name="Scholz U."/>
            <person name="Mascher M."/>
            <person name="Fiebig A."/>
        </authorList>
    </citation>
    <scope>NUCLEOTIDE SEQUENCE</scope>
</reference>
<proteinExistence type="predicted"/>
<dbReference type="AlphaFoldDB" id="A0A7I8JDB4"/>
<dbReference type="Proteomes" id="UP001189122">
    <property type="component" value="Unassembled WGS sequence"/>
</dbReference>
<evidence type="ECO:0000313" key="2">
    <source>
        <dbReference type="Proteomes" id="UP001189122"/>
    </source>
</evidence>
<organism evidence="1">
    <name type="scientific">Spirodela intermedia</name>
    <name type="common">Intermediate duckweed</name>
    <dbReference type="NCBI Taxonomy" id="51605"/>
    <lineage>
        <taxon>Eukaryota</taxon>
        <taxon>Viridiplantae</taxon>
        <taxon>Streptophyta</taxon>
        <taxon>Embryophyta</taxon>
        <taxon>Tracheophyta</taxon>
        <taxon>Spermatophyta</taxon>
        <taxon>Magnoliopsida</taxon>
        <taxon>Liliopsida</taxon>
        <taxon>Araceae</taxon>
        <taxon>Lemnoideae</taxon>
        <taxon>Spirodela</taxon>
    </lineage>
</organism>